<dbReference type="Gene3D" id="3.40.50.2300">
    <property type="match status" value="2"/>
</dbReference>
<dbReference type="RefSeq" id="WP_125002677.1">
    <property type="nucleotide sequence ID" value="NZ_RQXT01000031.1"/>
</dbReference>
<evidence type="ECO:0008006" key="3">
    <source>
        <dbReference type="Google" id="ProtNLM"/>
    </source>
</evidence>
<organism evidence="1 2">
    <name type="scientific">Mesorhizobium tamadayense</name>
    <dbReference type="NCBI Taxonomy" id="425306"/>
    <lineage>
        <taxon>Bacteria</taxon>
        <taxon>Pseudomonadati</taxon>
        <taxon>Pseudomonadota</taxon>
        <taxon>Alphaproteobacteria</taxon>
        <taxon>Hyphomicrobiales</taxon>
        <taxon>Phyllobacteriaceae</taxon>
        <taxon>Mesorhizobium</taxon>
    </lineage>
</organism>
<dbReference type="Proteomes" id="UP000273786">
    <property type="component" value="Unassembled WGS sequence"/>
</dbReference>
<dbReference type="AlphaFoldDB" id="A0A3P3FFK0"/>
<keyword evidence="2" id="KW-1185">Reference proteome</keyword>
<comment type="caution">
    <text evidence="1">The sequence shown here is derived from an EMBL/GenBank/DDBJ whole genome shotgun (WGS) entry which is preliminary data.</text>
</comment>
<sequence length="299" mass="31813">MQLSDIPVVGMLLAGDRSYPSFGSFCGAIRELGYEDGETIQIEPRFADGHLDRLPSLAAELVQRRAKIIVVIGAVSYWAAREAAPDLPIVFAIVLDPVSAKIVQSAEWPGGHTTGGTNFDPGQIGEQVRLLKQVVPSLRCLAVLGDAGVPDILPRLSKAATEAEGLDISVQLLGREGDLEAAFAAFAAAKANGLLCLEVPRTTTYGAKIVEMANAARLPAIFGRDHARYAPLMAYGTSLAFAARRMASQVDIILKGADAGKLAVEYVRRPELIVNLNAARKMAVTLPDRLLRSASEIVG</sequence>
<name>A0A3P3FFK0_9HYPH</name>
<proteinExistence type="predicted"/>
<dbReference type="CDD" id="cd06325">
    <property type="entry name" value="PBP1_ABC_unchar_transporter"/>
    <property type="match status" value="1"/>
</dbReference>
<dbReference type="PANTHER" id="PTHR35271">
    <property type="entry name" value="ABC TRANSPORTER, SUBSTRATE-BINDING LIPOPROTEIN-RELATED"/>
    <property type="match status" value="1"/>
</dbReference>
<reference evidence="1 2" key="1">
    <citation type="submission" date="2018-11" db="EMBL/GenBank/DDBJ databases">
        <title>the genome of Mesorhizobium tamadayense DSM 28320.</title>
        <authorList>
            <person name="Gao J."/>
        </authorList>
    </citation>
    <scope>NUCLEOTIDE SEQUENCE [LARGE SCALE GENOMIC DNA]</scope>
    <source>
        <strain evidence="1 2">DSM 28320</strain>
    </source>
</reference>
<dbReference type="InterPro" id="IPR007487">
    <property type="entry name" value="ABC_transpt-TYRBP-like"/>
</dbReference>
<evidence type="ECO:0000313" key="2">
    <source>
        <dbReference type="Proteomes" id="UP000273786"/>
    </source>
</evidence>
<dbReference type="Pfam" id="PF04392">
    <property type="entry name" value="ABC_sub_bind"/>
    <property type="match status" value="1"/>
</dbReference>
<dbReference type="PANTHER" id="PTHR35271:SF1">
    <property type="entry name" value="ABC TRANSPORTER, SUBSTRATE-BINDING LIPOPROTEIN"/>
    <property type="match status" value="1"/>
</dbReference>
<gene>
    <name evidence="1" type="ORF">EH240_22440</name>
</gene>
<evidence type="ECO:0000313" key="1">
    <source>
        <dbReference type="EMBL" id="RRH96418.1"/>
    </source>
</evidence>
<dbReference type="EMBL" id="RQXT01000031">
    <property type="protein sequence ID" value="RRH96418.1"/>
    <property type="molecule type" value="Genomic_DNA"/>
</dbReference>
<dbReference type="OrthoDB" id="9776955at2"/>
<protein>
    <recommendedName>
        <fullName evidence="3">ABC transporter substrate-binding protein</fullName>
    </recommendedName>
</protein>
<accession>A0A3P3FFK0</accession>